<dbReference type="AlphaFoldDB" id="A0A0F9B214"/>
<evidence type="ECO:0000313" key="2">
    <source>
        <dbReference type="EMBL" id="KKL15974.1"/>
    </source>
</evidence>
<organism evidence="2">
    <name type="scientific">marine sediment metagenome</name>
    <dbReference type="NCBI Taxonomy" id="412755"/>
    <lineage>
        <taxon>unclassified sequences</taxon>
        <taxon>metagenomes</taxon>
        <taxon>ecological metagenomes</taxon>
    </lineage>
</organism>
<accession>A0A0F9B214</accession>
<evidence type="ECO:0000256" key="1">
    <source>
        <dbReference type="SAM" id="Phobius"/>
    </source>
</evidence>
<feature type="non-terminal residue" evidence="2">
    <location>
        <position position="311"/>
    </location>
</feature>
<feature type="transmembrane region" description="Helical" evidence="1">
    <location>
        <begin position="74"/>
        <end position="94"/>
    </location>
</feature>
<reference evidence="2" key="1">
    <citation type="journal article" date="2015" name="Nature">
        <title>Complex archaea that bridge the gap between prokaryotes and eukaryotes.</title>
        <authorList>
            <person name="Spang A."/>
            <person name="Saw J.H."/>
            <person name="Jorgensen S.L."/>
            <person name="Zaremba-Niedzwiedzka K."/>
            <person name="Martijn J."/>
            <person name="Lind A.E."/>
            <person name="van Eijk R."/>
            <person name="Schleper C."/>
            <person name="Guy L."/>
            <person name="Ettema T.J."/>
        </authorList>
    </citation>
    <scope>NUCLEOTIDE SEQUENCE</scope>
</reference>
<name>A0A0F9B214_9ZZZZ</name>
<keyword evidence="1" id="KW-0472">Membrane</keyword>
<sequence length="311" mass="35412">MAKGRVRQAVEDWYDDFDLGKRFSAWSAEKSHNVEQDVVGENDELLSIIRELKIDDPKLNAYVKKLTNPNKPAFIVFLIPLLMAFIMSIAQGIAQPFTLLFSYLVNRKLLPGRLDPIAYIQARRRGLVSEFPFFDDNRDLGFADERIDILDNATKIRPGAAELITLFRRKKITRGELDALFAEEGVDTEFTDLLLEATLILPGLNDILTLAVRDVFDKEIVDRFELSAGFPPKFQTLMEEIGVRPDIPDLLWKAHWALPGVGQAFEMRQRLRPGRGSEVFTGDDLAEYLRVADIAPFFRKPLEAISFRPIS</sequence>
<keyword evidence="1" id="KW-0812">Transmembrane</keyword>
<gene>
    <name evidence="2" type="ORF">LCGC14_2500220</name>
</gene>
<keyword evidence="1" id="KW-1133">Transmembrane helix</keyword>
<proteinExistence type="predicted"/>
<comment type="caution">
    <text evidence="2">The sequence shown here is derived from an EMBL/GenBank/DDBJ whole genome shotgun (WGS) entry which is preliminary data.</text>
</comment>
<dbReference type="EMBL" id="LAZR01039847">
    <property type="protein sequence ID" value="KKL15974.1"/>
    <property type="molecule type" value="Genomic_DNA"/>
</dbReference>
<protein>
    <submittedName>
        <fullName evidence="2">Uncharacterized protein</fullName>
    </submittedName>
</protein>